<dbReference type="AlphaFoldDB" id="A0A061D4U2"/>
<keyword evidence="3" id="KW-1185">Reference proteome</keyword>
<organism evidence="2 3">
    <name type="scientific">Babesia bigemina</name>
    <dbReference type="NCBI Taxonomy" id="5866"/>
    <lineage>
        <taxon>Eukaryota</taxon>
        <taxon>Sar</taxon>
        <taxon>Alveolata</taxon>
        <taxon>Apicomplexa</taxon>
        <taxon>Aconoidasida</taxon>
        <taxon>Piroplasmida</taxon>
        <taxon>Babesiidae</taxon>
        <taxon>Babesia</taxon>
    </lineage>
</organism>
<protein>
    <submittedName>
        <fullName evidence="2">Uncharacterized protein</fullName>
    </submittedName>
</protein>
<dbReference type="GeneID" id="24564129"/>
<accession>A0A061D4U2</accession>
<keyword evidence="1" id="KW-0472">Membrane</keyword>
<dbReference type="EMBL" id="LK391708">
    <property type="protein sequence ID" value="CDR95588.1"/>
    <property type="molecule type" value="Genomic_DNA"/>
</dbReference>
<dbReference type="RefSeq" id="XP_012767774.1">
    <property type="nucleotide sequence ID" value="XM_012912320.1"/>
</dbReference>
<keyword evidence="1" id="KW-0812">Transmembrane</keyword>
<proteinExistence type="predicted"/>
<name>A0A061D4U2_BABBI</name>
<reference evidence="3" key="1">
    <citation type="submission" date="2014-06" db="EMBL/GenBank/DDBJ databases">
        <authorList>
            <person name="Aslett M."/>
            <person name="De Silva N."/>
        </authorList>
    </citation>
    <scope>NUCLEOTIDE SEQUENCE [LARGE SCALE GENOMIC DNA]</scope>
    <source>
        <strain evidence="3">Bond</strain>
    </source>
</reference>
<dbReference type="Proteomes" id="UP000033188">
    <property type="component" value="Chromosome 2"/>
</dbReference>
<evidence type="ECO:0000313" key="3">
    <source>
        <dbReference type="Proteomes" id="UP000033188"/>
    </source>
</evidence>
<keyword evidence="1" id="KW-1133">Transmembrane helix</keyword>
<dbReference type="KEGG" id="bbig:BBBOND_0207430"/>
<evidence type="ECO:0000313" key="2">
    <source>
        <dbReference type="EMBL" id="CDR95588.1"/>
    </source>
</evidence>
<feature type="transmembrane region" description="Helical" evidence="1">
    <location>
        <begin position="6"/>
        <end position="25"/>
    </location>
</feature>
<sequence length="107" mass="12307">MRGLRNNSHVILIVNSVSAVFVIIFENARHSLGLSGSENARLYSQGRTTAKVVPIDANPQLLQRRHRVKIRGIKVISYAVAWERKVTKAHNEHRRDLIKWDRMEAQI</sequence>
<gene>
    <name evidence="2" type="ORF">BBBOND_0207430</name>
</gene>
<dbReference type="VEuPathDB" id="PiroplasmaDB:BBBOND_0207430"/>
<evidence type="ECO:0000256" key="1">
    <source>
        <dbReference type="SAM" id="Phobius"/>
    </source>
</evidence>